<comment type="caution">
    <text evidence="2">The sequence shown here is derived from an EMBL/GenBank/DDBJ whole genome shotgun (WGS) entry which is preliminary data.</text>
</comment>
<gene>
    <name evidence="2" type="ORF">GOB87_07610</name>
</gene>
<evidence type="ECO:0000313" key="3">
    <source>
        <dbReference type="Proteomes" id="UP000597459"/>
    </source>
</evidence>
<dbReference type="PANTHER" id="PTHR41259">
    <property type="entry name" value="DOUBLE-STRAND BREAK REPAIR RAD50 ATPASE, PUTATIVE-RELATED"/>
    <property type="match status" value="1"/>
</dbReference>
<keyword evidence="3" id="KW-1185">Reference proteome</keyword>
<dbReference type="EMBL" id="WOTH01000012">
    <property type="protein sequence ID" value="NHO53828.1"/>
    <property type="molecule type" value="Genomic_DNA"/>
</dbReference>
<dbReference type="AlphaFoldDB" id="A0A967EBT3"/>
<keyword evidence="1" id="KW-0175">Coiled coil</keyword>
<name>A0A967EBT3_9PROT</name>
<feature type="coiled-coil region" evidence="1">
    <location>
        <begin position="208"/>
        <end position="235"/>
    </location>
</feature>
<proteinExistence type="predicted"/>
<evidence type="ECO:0000256" key="1">
    <source>
        <dbReference type="SAM" id="Coils"/>
    </source>
</evidence>
<evidence type="ECO:0008006" key="4">
    <source>
        <dbReference type="Google" id="ProtNLM"/>
    </source>
</evidence>
<feature type="coiled-coil region" evidence="1">
    <location>
        <begin position="641"/>
        <end position="715"/>
    </location>
</feature>
<sequence>MSGMILTSFEVEQVRRFGACHRLDGLGPGLNLLAAPNEAGKSTLLAALRALFLLRFGSKTQAIRDLAPRDGGSPRIRAEFTLGNAAYCFEKRFLTKAFARLNGEGRTLEGDDAEAQINDLLGLDAAKRGEVEGLLSTLWVGQTQSFTPPELSDTAHRTIQSCLATDLDEITGGAEAGRILVRVRSDLAELVDGRRKPKGRYADAIEGEDAAIQRLRDLENRRAMLEHDIADLDQCSRLLTKEADPARQQRDQSELEKARAQRDALMRFATRVAEGKAAVQEAQRLAQRWRDERARRLERRATLTALGHRRDEVAEAERAAQLRLTRAESVLAEKRTQLAQAEEKLAQAAHATRTVEQQVERLRLREQRDDVKRRLERLERLRDQVAQTRAALGAIAVNEAKLRELTVAERAVETAQAALQAQATTLDVALDAGASARVTLDGKPLVDGRSNLLDPAELRIEGVGVFRIAPAVGDRAKGQAALDRARHAFEAALASVKCADMAEVHATMERRRQLAVTLGGAEEALKGACAEPGAGAASDVESALSHLRERLAACDAGLTDGVEEEGLTAEAAQAQLMDARAAALQTEQAVAAARQAVLEPDGEHRLAERLLTERRADSRTVREQMERLAAEDEMARGELPDADLDERLGRAQQTLEQAERALARLDEQRPDGSEALLDASIQRLEERISGSRQRLADLQQRRAALLARVQATEGEGLDETIDATRRERDRHCSAREACEREVGALRLLARTLEEAERSVTERYLAPLTRAVQPAIEMLFPRAATRFGTDFTIEGLERGRGEETLDSLSDGTREQISVLVRLGLADLLLARGRPAMLVLDDALCFSDAARLETMFDILAEASRRMQIIVMTCRAEAFSALSARELRLSVADMPA</sequence>
<dbReference type="InterPro" id="IPR027417">
    <property type="entry name" value="P-loop_NTPase"/>
</dbReference>
<evidence type="ECO:0000313" key="2">
    <source>
        <dbReference type="EMBL" id="NHO53828.1"/>
    </source>
</evidence>
<dbReference type="Proteomes" id="UP000597459">
    <property type="component" value="Unassembled WGS sequence"/>
</dbReference>
<organism evidence="2 3">
    <name type="scientific">Acetobacter estunensis</name>
    <dbReference type="NCBI Taxonomy" id="104097"/>
    <lineage>
        <taxon>Bacteria</taxon>
        <taxon>Pseudomonadati</taxon>
        <taxon>Pseudomonadota</taxon>
        <taxon>Alphaproteobacteria</taxon>
        <taxon>Acetobacterales</taxon>
        <taxon>Acetobacteraceae</taxon>
        <taxon>Acetobacter</taxon>
    </lineage>
</organism>
<reference evidence="2" key="1">
    <citation type="submission" date="2019-11" db="EMBL/GenBank/DDBJ databases">
        <title>Description of new Acetobacter species.</title>
        <authorList>
            <person name="Cleenwerck I."/>
            <person name="Sombolestani A.S."/>
        </authorList>
    </citation>
    <scope>NUCLEOTIDE SEQUENCE</scope>
    <source>
        <strain evidence="2">LMG 1626</strain>
    </source>
</reference>
<dbReference type="PANTHER" id="PTHR41259:SF1">
    <property type="entry name" value="DOUBLE-STRAND BREAK REPAIR RAD50 ATPASE, PUTATIVE-RELATED"/>
    <property type="match status" value="1"/>
</dbReference>
<dbReference type="Gene3D" id="3.40.50.300">
    <property type="entry name" value="P-loop containing nucleotide triphosphate hydrolases"/>
    <property type="match status" value="2"/>
</dbReference>
<protein>
    <recommendedName>
        <fullName evidence="4">GTP-binding protein</fullName>
    </recommendedName>
</protein>
<feature type="coiled-coil region" evidence="1">
    <location>
        <begin position="324"/>
        <end position="391"/>
    </location>
</feature>
<dbReference type="RefSeq" id="WP_166314607.1">
    <property type="nucleotide sequence ID" value="NZ_WOTH01000012.1"/>
</dbReference>
<dbReference type="SUPFAM" id="SSF52540">
    <property type="entry name" value="P-loop containing nucleoside triphosphate hydrolases"/>
    <property type="match status" value="1"/>
</dbReference>
<accession>A0A967EBT3</accession>